<feature type="domain" description="Glucose-methanol-choline oxidoreductase C-terminal" evidence="4">
    <location>
        <begin position="35"/>
        <end position="179"/>
    </location>
</feature>
<dbReference type="SUPFAM" id="SSF54373">
    <property type="entry name" value="FAD-linked reductases, C-terminal domain"/>
    <property type="match status" value="1"/>
</dbReference>
<evidence type="ECO:0000259" key="4">
    <source>
        <dbReference type="Pfam" id="PF05199"/>
    </source>
</evidence>
<dbReference type="Gene3D" id="3.50.50.60">
    <property type="entry name" value="FAD/NAD(P)-binding domain"/>
    <property type="match status" value="1"/>
</dbReference>
<evidence type="ECO:0000256" key="3">
    <source>
        <dbReference type="ARBA" id="ARBA00022827"/>
    </source>
</evidence>
<dbReference type="InterPro" id="IPR007867">
    <property type="entry name" value="GMC_OxRtase_C"/>
</dbReference>
<dbReference type="SUPFAM" id="SSF51905">
    <property type="entry name" value="FAD/NAD(P)-binding domain"/>
    <property type="match status" value="1"/>
</dbReference>
<evidence type="ECO:0000313" key="6">
    <source>
        <dbReference type="Proteomes" id="UP001293593"/>
    </source>
</evidence>
<reference evidence="5" key="1">
    <citation type="submission" date="2023-10" db="EMBL/GenBank/DDBJ databases">
        <title>Chromosome-level genome of the transformable northern wattle, Acacia crassicarpa.</title>
        <authorList>
            <person name="Massaro I."/>
            <person name="Sinha N.R."/>
            <person name="Poethig S."/>
            <person name="Leichty A.R."/>
        </authorList>
    </citation>
    <scope>NUCLEOTIDE SEQUENCE</scope>
    <source>
        <strain evidence="5">Acra3RX</strain>
        <tissue evidence="5">Leaf</tissue>
    </source>
</reference>
<dbReference type="PANTHER" id="PTHR45968">
    <property type="entry name" value="OSJNBA0019K04.7 PROTEIN"/>
    <property type="match status" value="1"/>
</dbReference>
<accession>A0AAE1TE62</accession>
<keyword evidence="6" id="KW-1185">Reference proteome</keyword>
<evidence type="ECO:0000256" key="2">
    <source>
        <dbReference type="ARBA" id="ARBA00022630"/>
    </source>
</evidence>
<keyword evidence="2" id="KW-0285">Flavoprotein</keyword>
<evidence type="ECO:0000256" key="1">
    <source>
        <dbReference type="ARBA" id="ARBA00001974"/>
    </source>
</evidence>
<protein>
    <recommendedName>
        <fullName evidence="4">Glucose-methanol-choline oxidoreductase C-terminal domain-containing protein</fullName>
    </recommendedName>
</protein>
<keyword evidence="3" id="KW-0274">FAD</keyword>
<dbReference type="PANTHER" id="PTHR45968:SF31">
    <property type="entry name" value="GLUCOSE-METHANOL-CHOLINE (GMC) OXIDOREDUCTASE FAMILY PROTEIN"/>
    <property type="match status" value="1"/>
</dbReference>
<evidence type="ECO:0000313" key="5">
    <source>
        <dbReference type="EMBL" id="KAK4280414.1"/>
    </source>
</evidence>
<sequence length="180" mass="19839">MVFSQANVSTWTETSGSLASINFEGGIIVEKVTGPLSKGQLELHTTNPNDNPSVTFNYFKEPQDLRTCVEGVKTIIDVINSKAFSKFRYKNVPVQVLIDLILSLPVNLRPKHATAAFSLEQFCIDTVTTIWHYHGGCHVGKVVDRDYKVMGVDSLRVIDGSTFFSSPGTNPQATVMMLGR</sequence>
<dbReference type="InterPro" id="IPR051871">
    <property type="entry name" value="GMC_Oxidoreductase-Related"/>
</dbReference>
<dbReference type="GO" id="GO:0016614">
    <property type="term" value="F:oxidoreductase activity, acting on CH-OH group of donors"/>
    <property type="evidence" value="ECO:0007669"/>
    <property type="project" value="InterPro"/>
</dbReference>
<proteinExistence type="predicted"/>
<comment type="caution">
    <text evidence="5">The sequence shown here is derived from an EMBL/GenBank/DDBJ whole genome shotgun (WGS) entry which is preliminary data.</text>
</comment>
<dbReference type="AlphaFoldDB" id="A0AAE1TE62"/>
<dbReference type="InterPro" id="IPR036188">
    <property type="entry name" value="FAD/NAD-bd_sf"/>
</dbReference>
<organism evidence="5 6">
    <name type="scientific">Acacia crassicarpa</name>
    <name type="common">northern wattle</name>
    <dbReference type="NCBI Taxonomy" id="499986"/>
    <lineage>
        <taxon>Eukaryota</taxon>
        <taxon>Viridiplantae</taxon>
        <taxon>Streptophyta</taxon>
        <taxon>Embryophyta</taxon>
        <taxon>Tracheophyta</taxon>
        <taxon>Spermatophyta</taxon>
        <taxon>Magnoliopsida</taxon>
        <taxon>eudicotyledons</taxon>
        <taxon>Gunneridae</taxon>
        <taxon>Pentapetalae</taxon>
        <taxon>rosids</taxon>
        <taxon>fabids</taxon>
        <taxon>Fabales</taxon>
        <taxon>Fabaceae</taxon>
        <taxon>Caesalpinioideae</taxon>
        <taxon>mimosoid clade</taxon>
        <taxon>Acacieae</taxon>
        <taxon>Acacia</taxon>
    </lineage>
</organism>
<dbReference type="Pfam" id="PF05199">
    <property type="entry name" value="GMC_oxred_C"/>
    <property type="match status" value="1"/>
</dbReference>
<comment type="cofactor">
    <cofactor evidence="1">
        <name>FAD</name>
        <dbReference type="ChEBI" id="CHEBI:57692"/>
    </cofactor>
</comment>
<name>A0AAE1TE62_9FABA</name>
<dbReference type="EMBL" id="JAWXYG010000002">
    <property type="protein sequence ID" value="KAK4280414.1"/>
    <property type="molecule type" value="Genomic_DNA"/>
</dbReference>
<dbReference type="Gene3D" id="3.30.410.40">
    <property type="match status" value="1"/>
</dbReference>
<gene>
    <name evidence="5" type="ORF">QN277_012041</name>
</gene>
<dbReference type="Proteomes" id="UP001293593">
    <property type="component" value="Unassembled WGS sequence"/>
</dbReference>